<evidence type="ECO:0000313" key="2">
    <source>
        <dbReference type="EMBL" id="MET3575430.1"/>
    </source>
</evidence>
<proteinExistence type="predicted"/>
<accession>A0ABV2GAW7</accession>
<evidence type="ECO:0000313" key="3">
    <source>
        <dbReference type="Proteomes" id="UP001549099"/>
    </source>
</evidence>
<comment type="caution">
    <text evidence="2">The sequence shown here is derived from an EMBL/GenBank/DDBJ whole genome shotgun (WGS) entry which is preliminary data.</text>
</comment>
<feature type="transmembrane region" description="Helical" evidence="1">
    <location>
        <begin position="111"/>
        <end position="134"/>
    </location>
</feature>
<keyword evidence="3" id="KW-1185">Reference proteome</keyword>
<keyword evidence="1" id="KW-0472">Membrane</keyword>
<gene>
    <name evidence="2" type="ORF">ABID49_001335</name>
</gene>
<dbReference type="Proteomes" id="UP001549099">
    <property type="component" value="Unassembled WGS sequence"/>
</dbReference>
<feature type="transmembrane region" description="Helical" evidence="1">
    <location>
        <begin position="192"/>
        <end position="213"/>
    </location>
</feature>
<name>A0ABV2GAW7_9BACL</name>
<keyword evidence="1" id="KW-1133">Transmembrane helix</keyword>
<reference evidence="2 3" key="1">
    <citation type="submission" date="2024-06" db="EMBL/GenBank/DDBJ databases">
        <title>Genomic Encyclopedia of Type Strains, Phase IV (KMG-IV): sequencing the most valuable type-strain genomes for metagenomic binning, comparative biology and taxonomic classification.</title>
        <authorList>
            <person name="Goeker M."/>
        </authorList>
    </citation>
    <scope>NUCLEOTIDE SEQUENCE [LARGE SCALE GENOMIC DNA]</scope>
    <source>
        <strain evidence="2 3">DSM 26128</strain>
    </source>
</reference>
<protein>
    <submittedName>
        <fullName evidence="2">Membrane protein</fullName>
    </submittedName>
</protein>
<evidence type="ECO:0000256" key="1">
    <source>
        <dbReference type="SAM" id="Phobius"/>
    </source>
</evidence>
<feature type="transmembrane region" description="Helical" evidence="1">
    <location>
        <begin position="29"/>
        <end position="50"/>
    </location>
</feature>
<keyword evidence="1" id="KW-0812">Transmembrane</keyword>
<sequence length="230" mass="25924">MFFDFKFWRYLTDQRTLMERLGGSAMRGFRLRVIGLFVSAVLLYALMNMWGIGTRDLTPITAMGSEETFALARILSLAGSILWALVYTAFHLYGISFILHKLTAIDYRKLVVLQLFVTAILLLEKAIVFIVFLVNGKAAPVSFLSFGPLAATFLTYPFLIYFLNQLSIGTAIVIAFQFRFIRFFQPEANRNLLWILLGLHIAMALITSLVGLIPADRWFTELFGGGAAVE</sequence>
<feature type="transmembrane region" description="Helical" evidence="1">
    <location>
        <begin position="154"/>
        <end position="180"/>
    </location>
</feature>
<organism evidence="2 3">
    <name type="scientific">Bhargavaea ullalensis</name>
    <dbReference type="NCBI Taxonomy" id="1265685"/>
    <lineage>
        <taxon>Bacteria</taxon>
        <taxon>Bacillati</taxon>
        <taxon>Bacillota</taxon>
        <taxon>Bacilli</taxon>
        <taxon>Bacillales</taxon>
        <taxon>Caryophanaceae</taxon>
        <taxon>Bhargavaea</taxon>
    </lineage>
</organism>
<dbReference type="EMBL" id="JBEPLW010000007">
    <property type="protein sequence ID" value="MET3575430.1"/>
    <property type="molecule type" value="Genomic_DNA"/>
</dbReference>
<dbReference type="RefSeq" id="WP_354196589.1">
    <property type="nucleotide sequence ID" value="NZ_JBEPLW010000007.1"/>
</dbReference>
<feature type="transmembrane region" description="Helical" evidence="1">
    <location>
        <begin position="70"/>
        <end position="99"/>
    </location>
</feature>